<dbReference type="PROSITE" id="PS00608">
    <property type="entry name" value="GLYCOSYL_HYDROL_F2_2"/>
    <property type="match status" value="1"/>
</dbReference>
<dbReference type="Pfam" id="PF00703">
    <property type="entry name" value="Glyco_hydro_2"/>
    <property type="match status" value="1"/>
</dbReference>
<evidence type="ECO:0000256" key="5">
    <source>
        <dbReference type="ARBA" id="ARBA00022801"/>
    </source>
</evidence>
<dbReference type="EMBL" id="AZFH01000047">
    <property type="protein sequence ID" value="KRL81025.1"/>
    <property type="molecule type" value="Genomic_DNA"/>
</dbReference>
<dbReference type="Gene3D" id="2.60.40.10">
    <property type="entry name" value="Immunoglobulins"/>
    <property type="match status" value="2"/>
</dbReference>
<dbReference type="EC" id="3.2.1.23" evidence="3 8"/>
<dbReference type="InterPro" id="IPR011013">
    <property type="entry name" value="Gal_mutarotase_sf_dom"/>
</dbReference>
<evidence type="ECO:0000256" key="8">
    <source>
        <dbReference type="RuleBase" id="RU361154"/>
    </source>
</evidence>
<name>A0A0R1TIC7_9LACO</name>
<gene>
    <name evidence="10" type="ORF">FC36_GL002068</name>
</gene>
<dbReference type="Pfam" id="PF02836">
    <property type="entry name" value="Glyco_hydro_2_C"/>
    <property type="match status" value="1"/>
</dbReference>
<keyword evidence="5 8" id="KW-0378">Hydrolase</keyword>
<dbReference type="SUPFAM" id="SSF51445">
    <property type="entry name" value="(Trans)glycosidases"/>
    <property type="match status" value="1"/>
</dbReference>
<dbReference type="Proteomes" id="UP000051048">
    <property type="component" value="Unassembled WGS sequence"/>
</dbReference>
<dbReference type="GO" id="GO:0030246">
    <property type="term" value="F:carbohydrate binding"/>
    <property type="evidence" value="ECO:0007669"/>
    <property type="project" value="InterPro"/>
</dbReference>
<comment type="similarity">
    <text evidence="2 8">Belongs to the glycosyl hydrolase 2 family.</text>
</comment>
<organism evidence="10 11">
    <name type="scientific">Ligilactobacillus equi DSM 15833 = JCM 10991</name>
    <dbReference type="NCBI Taxonomy" id="1423740"/>
    <lineage>
        <taxon>Bacteria</taxon>
        <taxon>Bacillati</taxon>
        <taxon>Bacillota</taxon>
        <taxon>Bacilli</taxon>
        <taxon>Lactobacillales</taxon>
        <taxon>Lactobacillaceae</taxon>
        <taxon>Ligilactobacillus</taxon>
    </lineage>
</organism>
<dbReference type="InterPro" id="IPR008979">
    <property type="entry name" value="Galactose-bd-like_sf"/>
</dbReference>
<comment type="caution">
    <text evidence="10">The sequence shown here is derived from an EMBL/GenBank/DDBJ whole genome shotgun (WGS) entry which is preliminary data.</text>
</comment>
<evidence type="ECO:0000256" key="6">
    <source>
        <dbReference type="ARBA" id="ARBA00023295"/>
    </source>
</evidence>
<dbReference type="SMART" id="SM01038">
    <property type="entry name" value="Bgal_small_N"/>
    <property type="match status" value="1"/>
</dbReference>
<dbReference type="PATRIC" id="fig|1423740.3.peg.2243"/>
<dbReference type="Pfam" id="PF02929">
    <property type="entry name" value="Bgal_small_N"/>
    <property type="match status" value="1"/>
</dbReference>
<dbReference type="InterPro" id="IPR032312">
    <property type="entry name" value="LacZ_4"/>
</dbReference>
<dbReference type="OrthoDB" id="9762066at2"/>
<dbReference type="InterPro" id="IPR050347">
    <property type="entry name" value="Bact_Beta-galactosidase"/>
</dbReference>
<dbReference type="STRING" id="1423740.FC36_GL002068"/>
<dbReference type="InterPro" id="IPR023230">
    <property type="entry name" value="Glyco_hydro_2_CS"/>
</dbReference>
<evidence type="ECO:0000313" key="11">
    <source>
        <dbReference type="Proteomes" id="UP000051048"/>
    </source>
</evidence>
<accession>A0A0R1TIC7</accession>
<dbReference type="InterPro" id="IPR006102">
    <property type="entry name" value="Ig-like_GH2"/>
</dbReference>
<dbReference type="InterPro" id="IPR004199">
    <property type="entry name" value="B-gal_small/dom_5"/>
</dbReference>
<dbReference type="SUPFAM" id="SSF49785">
    <property type="entry name" value="Galactose-binding domain-like"/>
    <property type="match status" value="1"/>
</dbReference>
<dbReference type="GO" id="GO:0009341">
    <property type="term" value="C:beta-galactosidase complex"/>
    <property type="evidence" value="ECO:0007669"/>
    <property type="project" value="InterPro"/>
</dbReference>
<protein>
    <recommendedName>
        <fullName evidence="4 8">Beta-galactosidase</fullName>
        <ecNumber evidence="3 8">3.2.1.23</ecNumber>
    </recommendedName>
    <alternativeName>
        <fullName evidence="7 8">Lactase</fullName>
    </alternativeName>
</protein>
<dbReference type="Gene3D" id="3.20.20.80">
    <property type="entry name" value="Glycosidases"/>
    <property type="match status" value="1"/>
</dbReference>
<dbReference type="Gene3D" id="2.60.120.260">
    <property type="entry name" value="Galactose-binding domain-like"/>
    <property type="match status" value="1"/>
</dbReference>
<dbReference type="InterPro" id="IPR017853">
    <property type="entry name" value="GH"/>
</dbReference>
<dbReference type="InterPro" id="IPR013783">
    <property type="entry name" value="Ig-like_fold"/>
</dbReference>
<feature type="domain" description="Beta galactosidase small chain/" evidence="9">
    <location>
        <begin position="730"/>
        <end position="1001"/>
    </location>
</feature>
<dbReference type="Pfam" id="PF16353">
    <property type="entry name" value="LacZ_4"/>
    <property type="match status" value="1"/>
</dbReference>
<dbReference type="PRINTS" id="PR00132">
    <property type="entry name" value="GLHYDRLASE2"/>
</dbReference>
<evidence type="ECO:0000259" key="9">
    <source>
        <dbReference type="SMART" id="SM01038"/>
    </source>
</evidence>
<dbReference type="SUPFAM" id="SSF74650">
    <property type="entry name" value="Galactose mutarotase-like"/>
    <property type="match status" value="1"/>
</dbReference>
<evidence type="ECO:0000256" key="1">
    <source>
        <dbReference type="ARBA" id="ARBA00001412"/>
    </source>
</evidence>
<dbReference type="PANTHER" id="PTHR46323:SF2">
    <property type="entry name" value="BETA-GALACTOSIDASE"/>
    <property type="match status" value="1"/>
</dbReference>
<dbReference type="InterPro" id="IPR006101">
    <property type="entry name" value="Glyco_hydro_2"/>
</dbReference>
<proteinExistence type="inferred from homology"/>
<comment type="catalytic activity">
    <reaction evidence="1 8">
        <text>Hydrolysis of terminal non-reducing beta-D-galactose residues in beta-D-galactosides.</text>
        <dbReference type="EC" id="3.2.1.23"/>
    </reaction>
</comment>
<reference evidence="10 11" key="1">
    <citation type="journal article" date="2015" name="Genome Announc.">
        <title>Expanding the biotechnology potential of lactobacilli through comparative genomics of 213 strains and associated genera.</title>
        <authorList>
            <person name="Sun Z."/>
            <person name="Harris H.M."/>
            <person name="McCann A."/>
            <person name="Guo C."/>
            <person name="Argimon S."/>
            <person name="Zhang W."/>
            <person name="Yang X."/>
            <person name="Jeffery I.B."/>
            <person name="Cooney J.C."/>
            <person name="Kagawa T.F."/>
            <person name="Liu W."/>
            <person name="Song Y."/>
            <person name="Salvetti E."/>
            <person name="Wrobel A."/>
            <person name="Rasinkangas P."/>
            <person name="Parkhill J."/>
            <person name="Rea M.C."/>
            <person name="O'Sullivan O."/>
            <person name="Ritari J."/>
            <person name="Douillard F.P."/>
            <person name="Paul Ross R."/>
            <person name="Yang R."/>
            <person name="Briner A.E."/>
            <person name="Felis G.E."/>
            <person name="de Vos W.M."/>
            <person name="Barrangou R."/>
            <person name="Klaenhammer T.R."/>
            <person name="Caufield P.W."/>
            <person name="Cui Y."/>
            <person name="Zhang H."/>
            <person name="O'Toole P.W."/>
        </authorList>
    </citation>
    <scope>NUCLEOTIDE SEQUENCE [LARGE SCALE GENOMIC DNA]</scope>
    <source>
        <strain evidence="10 11">DSM 15833</strain>
    </source>
</reference>
<dbReference type="InterPro" id="IPR014718">
    <property type="entry name" value="GH-type_carb-bd"/>
</dbReference>
<dbReference type="GO" id="GO:0004565">
    <property type="term" value="F:beta-galactosidase activity"/>
    <property type="evidence" value="ECO:0007669"/>
    <property type="project" value="UniProtKB-EC"/>
</dbReference>
<dbReference type="Pfam" id="PF02837">
    <property type="entry name" value="Glyco_hydro_2_N"/>
    <property type="match status" value="1"/>
</dbReference>
<dbReference type="RefSeq" id="WP_025021266.1">
    <property type="nucleotide sequence ID" value="NZ_AZFH01000047.1"/>
</dbReference>
<sequence>METRANLAWLQDPEVFGVNRLPAHSDHKYYRNESQYQQGQNDLKQSLNGTWRFQYSKNANLRPKDFYQIDFDTSAFDSIQVPGHWQTQGFDQMHYTNTAYPWDGQDELRPPMVNMQANPVGSYRKTFDLDEALVGKTIHLSFQGVETAFYVWVNGQFVGYGEDAFTPSEFDVSQVLHAGQNIIAVEVYKHSSASWIEDQDFWRFSGIFRDVYLTALPEAHVNDLKVGQDLSADFKDGLLDVEATLVGNLTDLKVVAQLLDSKSKVIWSETTVAGEVVTLGDKIKGVSAWSAEAPYLYTLEIRLMRANQVVEIVSQKVGFRHFELSDGLMKLNGKRIIFKGINRHEFDPYKGRAISEKEMLWDIKFMKQHNINAVRTSHYPNQSRWYELCDEYGLYMIDETNLESHGSWQKLGQVEPSWNVPGSFPEWKANVLDRANSMYQRDKNHPAILIWSCGNESYAGEDILAMTEFFHQVDASRIVHYEGVFWNRDFEQISDMESRMYAKPAEIAAYLDTKPAKPYISCEYMHAMGNSLGGMSLYTDLEEQYDQYQGGFIWDFIDQAVYKKDNYGQTVLAYGGDFDDRQSDYEFSGDGVVFANRTATPKAQEMKQLYANVKIKVANQVVTVRNQNLFVSTGMTYFVAHIKRDGHEIWSKRFDWDVAAGKSESFGDVFPIQSIAGEYTYEVTQHLKNDTLWAKNGYELTFGQEVQTIATKTIKPSGKLTVVHGDVNIGVKGDNFHVLLSLAEGGLSSYRYEGREYITRTPKTSFWRALTDNDRGVKHGFDRGLWLGAGLYQKHVDAKVEEATDRVTVTFTHQLALPGEILHTVAYTVYPDGRVAVHLTYPGYLGLPSLPAYGYDLKLKEQYHKVRYYGNGPAENYRDRKVGARLGIFEMTAQDNLTPYLVPQEAGNRTDVRWLEVSDESGHGLRISGQNQVFEASVLPHSEYELENAMHQEELAKPHFTWVRILAGQMGVGGDDSWGAPVHQEYWLPADQALELTFTIQGI</sequence>
<evidence type="ECO:0000256" key="3">
    <source>
        <dbReference type="ARBA" id="ARBA00012756"/>
    </source>
</evidence>
<evidence type="ECO:0000313" key="10">
    <source>
        <dbReference type="EMBL" id="KRL81025.1"/>
    </source>
</evidence>
<dbReference type="GO" id="GO:0005990">
    <property type="term" value="P:lactose catabolic process"/>
    <property type="evidence" value="ECO:0007669"/>
    <property type="project" value="TreeGrafter"/>
</dbReference>
<dbReference type="SUPFAM" id="SSF49303">
    <property type="entry name" value="beta-Galactosidase/glucuronidase domain"/>
    <property type="match status" value="2"/>
</dbReference>
<dbReference type="InterPro" id="IPR036156">
    <property type="entry name" value="Beta-gal/glucu_dom_sf"/>
</dbReference>
<dbReference type="InterPro" id="IPR006104">
    <property type="entry name" value="Glyco_hydro_2_N"/>
</dbReference>
<dbReference type="AlphaFoldDB" id="A0A0R1TIC7"/>
<dbReference type="InterPro" id="IPR006103">
    <property type="entry name" value="Glyco_hydro_2_cat"/>
</dbReference>
<dbReference type="PANTHER" id="PTHR46323">
    <property type="entry name" value="BETA-GALACTOSIDASE"/>
    <property type="match status" value="1"/>
</dbReference>
<keyword evidence="6 8" id="KW-0326">Glycosidase</keyword>
<evidence type="ECO:0000256" key="7">
    <source>
        <dbReference type="ARBA" id="ARBA00032230"/>
    </source>
</evidence>
<evidence type="ECO:0000256" key="2">
    <source>
        <dbReference type="ARBA" id="ARBA00007401"/>
    </source>
</evidence>
<dbReference type="PROSITE" id="PS00719">
    <property type="entry name" value="GLYCOSYL_HYDROL_F2_1"/>
    <property type="match status" value="1"/>
</dbReference>
<dbReference type="InterPro" id="IPR023232">
    <property type="entry name" value="Glyco_hydro_2_AS"/>
</dbReference>
<dbReference type="Gene3D" id="2.70.98.10">
    <property type="match status" value="1"/>
</dbReference>
<evidence type="ECO:0000256" key="4">
    <source>
        <dbReference type="ARBA" id="ARBA00013303"/>
    </source>
</evidence>